<dbReference type="STRING" id="445709.ABW99_00225"/>
<keyword evidence="6 7" id="KW-0012">Acyltransferase</keyword>
<dbReference type="GO" id="GO:0016746">
    <property type="term" value="F:acyltransferase activity"/>
    <property type="evidence" value="ECO:0007669"/>
    <property type="project" value="UniProtKB-KW"/>
</dbReference>
<sequence>MVAIGRLTKRIGFAFALGLLRILALMPYGVSARLGSALGTLLYRIPSSRKRIVHTNLRLCFPNRSEQEYERLALANFRHVIRSYVERGIQWFGSRRAIGKLVSVESAIDLSEADPPPTIYMGFHFVAIEAGSMMYSLTNPIASLYTPMSSQLVDQLAKRQRGRFGAEMISRADSARRTLATLKRGKPVMLAADMDHGHRDSLFVPFFGVPACTLTSIARLARASGARVVPFVTEVLPDYQGYKMTIFAALADYPSHDLQDDARRMNAFLEEQVSRMPEQYYWVHRRFKTRPHGEPSVY</sequence>
<reference evidence="8" key="1">
    <citation type="submission" date="2015-06" db="EMBL/GenBank/DDBJ databases">
        <authorList>
            <person name="Lim Y.L."/>
            <person name="Ee R."/>
            <person name="Yong D."/>
            <person name="How K.Y."/>
            <person name="Yin W.F."/>
            <person name="Chan K.G."/>
        </authorList>
    </citation>
    <scope>NUCLEOTIDE SEQUENCE [LARGE SCALE GENOMIC DNA]</scope>
    <source>
        <strain evidence="8">DSM 25325</strain>
    </source>
</reference>
<dbReference type="PANTHER" id="PTHR30606:SF9">
    <property type="entry name" value="LIPID A BIOSYNTHESIS LAUROYLTRANSFERASE"/>
    <property type="match status" value="1"/>
</dbReference>
<keyword evidence="8" id="KW-1185">Reference proteome</keyword>
<evidence type="ECO:0000313" key="7">
    <source>
        <dbReference type="EMBL" id="AKJ66890.1"/>
    </source>
</evidence>
<dbReference type="PATRIC" id="fig|445709.3.peg.55"/>
<comment type="subcellular location">
    <subcellularLocation>
        <location evidence="1">Cell inner membrane</location>
    </subcellularLocation>
</comment>
<dbReference type="GO" id="GO:0005886">
    <property type="term" value="C:plasma membrane"/>
    <property type="evidence" value="ECO:0007669"/>
    <property type="project" value="UniProtKB-SubCell"/>
</dbReference>
<dbReference type="NCBIfam" id="NF005399">
    <property type="entry name" value="PRK06946.1"/>
    <property type="match status" value="1"/>
</dbReference>
<dbReference type="PANTHER" id="PTHR30606">
    <property type="entry name" value="LIPID A BIOSYNTHESIS LAUROYL ACYLTRANSFERASE"/>
    <property type="match status" value="1"/>
</dbReference>
<evidence type="ECO:0000256" key="2">
    <source>
        <dbReference type="ARBA" id="ARBA00022475"/>
    </source>
</evidence>
<name>A0A0G3EJ11_9BURK</name>
<evidence type="ECO:0000256" key="1">
    <source>
        <dbReference type="ARBA" id="ARBA00004533"/>
    </source>
</evidence>
<evidence type="ECO:0000256" key="6">
    <source>
        <dbReference type="ARBA" id="ARBA00023315"/>
    </source>
</evidence>
<keyword evidence="5" id="KW-0472">Membrane</keyword>
<evidence type="ECO:0000256" key="3">
    <source>
        <dbReference type="ARBA" id="ARBA00022519"/>
    </source>
</evidence>
<dbReference type="CDD" id="cd07984">
    <property type="entry name" value="LPLAT_LABLAT-like"/>
    <property type="match status" value="1"/>
</dbReference>
<evidence type="ECO:0000256" key="5">
    <source>
        <dbReference type="ARBA" id="ARBA00023136"/>
    </source>
</evidence>
<accession>A0A0G3EJ11</accession>
<gene>
    <name evidence="7" type="ORF">ABW99_00225</name>
</gene>
<organism evidence="7 8">
    <name type="scientific">Pandoraea thiooxydans</name>
    <dbReference type="NCBI Taxonomy" id="445709"/>
    <lineage>
        <taxon>Bacteria</taxon>
        <taxon>Pseudomonadati</taxon>
        <taxon>Pseudomonadota</taxon>
        <taxon>Betaproteobacteria</taxon>
        <taxon>Burkholderiales</taxon>
        <taxon>Burkholderiaceae</taxon>
        <taxon>Pandoraea</taxon>
    </lineage>
</organism>
<dbReference type="GO" id="GO:0009247">
    <property type="term" value="P:glycolipid biosynthetic process"/>
    <property type="evidence" value="ECO:0007669"/>
    <property type="project" value="UniProtKB-ARBA"/>
</dbReference>
<dbReference type="PIRSF" id="PIRSF026649">
    <property type="entry name" value="MsbB"/>
    <property type="match status" value="1"/>
</dbReference>
<evidence type="ECO:0000256" key="4">
    <source>
        <dbReference type="ARBA" id="ARBA00022679"/>
    </source>
</evidence>
<proteinExistence type="predicted"/>
<protein>
    <submittedName>
        <fullName evidence="7">Lipid A biosynthesis lauroyl acyltransferase</fullName>
    </submittedName>
</protein>
<dbReference type="InterPro" id="IPR004960">
    <property type="entry name" value="LipA_acyltrans"/>
</dbReference>
<keyword evidence="2" id="KW-1003">Cell membrane</keyword>
<dbReference type="EMBL" id="CP011568">
    <property type="protein sequence ID" value="AKJ66890.1"/>
    <property type="molecule type" value="Genomic_DNA"/>
</dbReference>
<keyword evidence="3" id="KW-0997">Cell inner membrane</keyword>
<dbReference type="KEGG" id="ptx:ABW99_00225"/>
<dbReference type="AlphaFoldDB" id="A0A0G3EJ11"/>
<dbReference type="OrthoDB" id="9803456at2"/>
<keyword evidence="4 7" id="KW-0808">Transferase</keyword>
<dbReference type="Proteomes" id="UP000036700">
    <property type="component" value="Chromosome"/>
</dbReference>
<evidence type="ECO:0000313" key="8">
    <source>
        <dbReference type="Proteomes" id="UP000036700"/>
    </source>
</evidence>
<dbReference type="Pfam" id="PF03279">
    <property type="entry name" value="Lip_A_acyltrans"/>
    <property type="match status" value="1"/>
</dbReference>
<dbReference type="RefSeq" id="WP_047212409.1">
    <property type="nucleotide sequence ID" value="NZ_CP011568.3"/>
</dbReference>